<dbReference type="InterPro" id="IPR035914">
    <property type="entry name" value="Sperma_CUB_dom_sf"/>
</dbReference>
<protein>
    <submittedName>
        <fullName evidence="5">Uncharacterized protein LOC102806969</fullName>
    </submittedName>
</protein>
<feature type="disulfide bond" evidence="2">
    <location>
        <begin position="173"/>
        <end position="188"/>
    </location>
</feature>
<dbReference type="InterPro" id="IPR036055">
    <property type="entry name" value="LDL_receptor-like_sf"/>
</dbReference>
<keyword evidence="4" id="KW-1185">Reference proteome</keyword>
<evidence type="ECO:0000256" key="3">
    <source>
        <dbReference type="SAM" id="SignalP"/>
    </source>
</evidence>
<dbReference type="Gene3D" id="4.10.400.10">
    <property type="entry name" value="Low-density Lipoprotein Receptor"/>
    <property type="match status" value="1"/>
</dbReference>
<feature type="chain" id="PRO_5045546864" evidence="3">
    <location>
        <begin position="25"/>
        <end position="478"/>
    </location>
</feature>
<dbReference type="InterPro" id="IPR002172">
    <property type="entry name" value="LDrepeatLR_classA_rpt"/>
</dbReference>
<reference evidence="5" key="1">
    <citation type="submission" date="2025-08" db="UniProtKB">
        <authorList>
            <consortium name="RefSeq"/>
        </authorList>
    </citation>
    <scope>IDENTIFICATION</scope>
    <source>
        <tissue evidence="5">Testes</tissue>
    </source>
</reference>
<evidence type="ECO:0000313" key="5">
    <source>
        <dbReference type="RefSeq" id="XP_006822834.1"/>
    </source>
</evidence>
<comment type="caution">
    <text evidence="2">Lacks conserved residue(s) required for the propagation of feature annotation.</text>
</comment>
<evidence type="ECO:0000313" key="4">
    <source>
        <dbReference type="Proteomes" id="UP000694865"/>
    </source>
</evidence>
<dbReference type="InterPro" id="IPR042333">
    <property type="entry name" value="LRAD2/Mig-13-like"/>
</dbReference>
<evidence type="ECO:0000256" key="2">
    <source>
        <dbReference type="PROSITE-ProRule" id="PRU00124"/>
    </source>
</evidence>
<organism evidence="4 5">
    <name type="scientific">Saccoglossus kowalevskii</name>
    <name type="common">Acorn worm</name>
    <dbReference type="NCBI Taxonomy" id="10224"/>
    <lineage>
        <taxon>Eukaryota</taxon>
        <taxon>Metazoa</taxon>
        <taxon>Hemichordata</taxon>
        <taxon>Enteropneusta</taxon>
        <taxon>Harrimaniidae</taxon>
        <taxon>Saccoglossus</taxon>
    </lineage>
</organism>
<dbReference type="SMART" id="SM00192">
    <property type="entry name" value="LDLa"/>
    <property type="match status" value="1"/>
</dbReference>
<evidence type="ECO:0000256" key="1">
    <source>
        <dbReference type="ARBA" id="ARBA00023157"/>
    </source>
</evidence>
<dbReference type="Gene3D" id="2.60.120.290">
    <property type="entry name" value="Spermadhesin, CUB domain"/>
    <property type="match status" value="1"/>
</dbReference>
<dbReference type="PROSITE" id="PS01209">
    <property type="entry name" value="LDLRA_1"/>
    <property type="match status" value="1"/>
</dbReference>
<dbReference type="InterPro" id="IPR023415">
    <property type="entry name" value="LDLR_class-A_CS"/>
</dbReference>
<sequence>MELYADSLVCISLFVISLSHVASSKECSHAFTNGPGVISESNNENEYNTCKYHLKAPEHHHVVLNITELQGFSYPDNERCIPKLTVRNIALSSSSSPASFTICNGQSVNLPLVVISSKAEMKIVFRWQRPFQSSFTAVFTFHKIQEVEPLDTRAPCTFICQNNKCLPSWSLVCNSVDDCGDNSDEIPCGQMAHQAASQTLLFTTTESTIQPSGYPDSRTSESSNNGTFEHVELFFLLAPLMIVCVCCVCTITQYRKGRWRTQQMEHQPVPRSESSDITQVREVQPHSPQFPSHQRHDNLLAQQRQDIMNRTSETEEYPATITLLDEEEQPHHSSVNLHLHTLDYDEVCRGGIRAPPNRIAFETELQHSLIHQEQVQKFQFYSTYPTSRAHSWDRRRLQTQRRSSPIIDSITRAPVSIVDSDLEEPPPYSCATQLTNNNLPENYSLQQEPPTYQEVVTLDATSYQNQEANASNSGDKVV</sequence>
<dbReference type="GeneID" id="102806969"/>
<gene>
    <name evidence="5" type="primary">LOC102806969</name>
</gene>
<accession>A0ABM0MS43</accession>
<dbReference type="CDD" id="cd00112">
    <property type="entry name" value="LDLa"/>
    <property type="match status" value="1"/>
</dbReference>
<dbReference type="SUPFAM" id="SSF57424">
    <property type="entry name" value="LDL receptor-like module"/>
    <property type="match status" value="1"/>
</dbReference>
<dbReference type="SUPFAM" id="SSF49854">
    <property type="entry name" value="Spermadhesin, CUB domain"/>
    <property type="match status" value="1"/>
</dbReference>
<dbReference type="PANTHER" id="PTHR24652">
    <property type="entry name" value="LOW-DENSITY LIPOPROTEIN RECEPTOR CLASS A DOMAIN-CONTAINING PROTEIN 2"/>
    <property type="match status" value="1"/>
</dbReference>
<name>A0ABM0MS43_SACKO</name>
<keyword evidence="3" id="KW-0732">Signal</keyword>
<proteinExistence type="predicted"/>
<dbReference type="Proteomes" id="UP000694865">
    <property type="component" value="Unplaced"/>
</dbReference>
<keyword evidence="1 2" id="KW-1015">Disulfide bond</keyword>
<dbReference type="PROSITE" id="PS50068">
    <property type="entry name" value="LDLRA_2"/>
    <property type="match status" value="1"/>
</dbReference>
<feature type="signal peptide" evidence="3">
    <location>
        <begin position="1"/>
        <end position="24"/>
    </location>
</feature>
<dbReference type="RefSeq" id="XP_006822834.1">
    <property type="nucleotide sequence ID" value="XM_006822771.1"/>
</dbReference>